<evidence type="ECO:0000313" key="1">
    <source>
        <dbReference type="EMBL" id="EYC32575.1"/>
    </source>
</evidence>
<sequence length="133" mass="15077">MFIRGNANVDPMPVNANQRGLTSDAALPTLREGQSWLTLSVRFRAVHVIISTLLDRDLALLFEDANHQILAQVSVFLPIFSKLKCVWIVEACGFESNKWRIRTAERGCAQLPQIFSWSPPFYASSFLMMIHIL</sequence>
<name>A0A016VYX5_9BILA</name>
<comment type="caution">
    <text evidence="1">The sequence shown here is derived from an EMBL/GenBank/DDBJ whole genome shotgun (WGS) entry which is preliminary data.</text>
</comment>
<organism evidence="1 2">
    <name type="scientific">Ancylostoma ceylanicum</name>
    <dbReference type="NCBI Taxonomy" id="53326"/>
    <lineage>
        <taxon>Eukaryota</taxon>
        <taxon>Metazoa</taxon>
        <taxon>Ecdysozoa</taxon>
        <taxon>Nematoda</taxon>
        <taxon>Chromadorea</taxon>
        <taxon>Rhabditida</taxon>
        <taxon>Rhabditina</taxon>
        <taxon>Rhabditomorpha</taxon>
        <taxon>Strongyloidea</taxon>
        <taxon>Ancylostomatidae</taxon>
        <taxon>Ancylostomatinae</taxon>
        <taxon>Ancylostoma</taxon>
    </lineage>
</organism>
<protein>
    <submittedName>
        <fullName evidence="1">Uncharacterized protein</fullName>
    </submittedName>
</protein>
<gene>
    <name evidence="1" type="primary">Acey_s0003.g1664</name>
    <name evidence="1" type="ORF">Y032_0003g1664</name>
</gene>
<proteinExistence type="predicted"/>
<keyword evidence="2" id="KW-1185">Reference proteome</keyword>
<evidence type="ECO:0000313" key="2">
    <source>
        <dbReference type="Proteomes" id="UP000024635"/>
    </source>
</evidence>
<accession>A0A016VYX5</accession>
<dbReference type="Proteomes" id="UP000024635">
    <property type="component" value="Unassembled WGS sequence"/>
</dbReference>
<dbReference type="EMBL" id="JARK01001339">
    <property type="protein sequence ID" value="EYC32575.1"/>
    <property type="molecule type" value="Genomic_DNA"/>
</dbReference>
<dbReference type="AlphaFoldDB" id="A0A016VYX5"/>
<dbReference type="OrthoDB" id="8940249at2759"/>
<reference evidence="2" key="1">
    <citation type="journal article" date="2015" name="Nat. Genet.">
        <title>The genome and transcriptome of the zoonotic hookworm Ancylostoma ceylanicum identify infection-specific gene families.</title>
        <authorList>
            <person name="Schwarz E.M."/>
            <person name="Hu Y."/>
            <person name="Antoshechkin I."/>
            <person name="Miller M.M."/>
            <person name="Sternberg P.W."/>
            <person name="Aroian R.V."/>
        </authorList>
    </citation>
    <scope>NUCLEOTIDE SEQUENCE</scope>
    <source>
        <strain evidence="2">HY135</strain>
    </source>
</reference>